<dbReference type="EMBL" id="JBBPHU010000013">
    <property type="protein sequence ID" value="KAK7510825.1"/>
    <property type="molecule type" value="Genomic_DNA"/>
</dbReference>
<comment type="caution">
    <text evidence="4">The sequence shown here is derived from an EMBL/GenBank/DDBJ whole genome shotgun (WGS) entry which is preliminary data.</text>
</comment>
<feature type="transmembrane region" description="Helical" evidence="2">
    <location>
        <begin position="391"/>
        <end position="413"/>
    </location>
</feature>
<dbReference type="InterPro" id="IPR052971">
    <property type="entry name" value="TRP_calcium_channel"/>
</dbReference>
<gene>
    <name evidence="4" type="ORF">IWZ03DRAFT_387513</name>
</gene>
<organism evidence="4 5">
    <name type="scientific">Phyllosticta citriasiana</name>
    <dbReference type="NCBI Taxonomy" id="595635"/>
    <lineage>
        <taxon>Eukaryota</taxon>
        <taxon>Fungi</taxon>
        <taxon>Dikarya</taxon>
        <taxon>Ascomycota</taxon>
        <taxon>Pezizomycotina</taxon>
        <taxon>Dothideomycetes</taxon>
        <taxon>Dothideomycetes incertae sedis</taxon>
        <taxon>Botryosphaeriales</taxon>
        <taxon>Phyllostictaceae</taxon>
        <taxon>Phyllosticta</taxon>
    </lineage>
</organism>
<dbReference type="InterPro" id="IPR056336">
    <property type="entry name" value="YVC1_C"/>
</dbReference>
<feature type="transmembrane region" description="Helical" evidence="2">
    <location>
        <begin position="459"/>
        <end position="481"/>
    </location>
</feature>
<dbReference type="PANTHER" id="PTHR35859">
    <property type="entry name" value="NONSELECTIVE CATION CHANNEL PROTEIN"/>
    <property type="match status" value="1"/>
</dbReference>
<feature type="compositionally biased region" description="Acidic residues" evidence="1">
    <location>
        <begin position="139"/>
        <end position="148"/>
    </location>
</feature>
<feature type="transmembrane region" description="Helical" evidence="2">
    <location>
        <begin position="300"/>
        <end position="317"/>
    </location>
</feature>
<accession>A0ABR1KA36</accession>
<feature type="region of interest" description="Disordered" evidence="1">
    <location>
        <begin position="138"/>
        <end position="197"/>
    </location>
</feature>
<feature type="transmembrane region" description="Helical" evidence="2">
    <location>
        <begin position="358"/>
        <end position="379"/>
    </location>
</feature>
<dbReference type="PANTHER" id="PTHR35859:SF5">
    <property type="entry name" value="ION TRANSPORT DOMAIN-CONTAINING PROTEIN"/>
    <property type="match status" value="1"/>
</dbReference>
<evidence type="ECO:0000313" key="5">
    <source>
        <dbReference type="Proteomes" id="UP001363622"/>
    </source>
</evidence>
<evidence type="ECO:0000259" key="3">
    <source>
        <dbReference type="Pfam" id="PF23317"/>
    </source>
</evidence>
<keyword evidence="2" id="KW-0472">Membrane</keyword>
<name>A0ABR1KA36_9PEZI</name>
<evidence type="ECO:0000256" key="1">
    <source>
        <dbReference type="SAM" id="MobiDB-lite"/>
    </source>
</evidence>
<evidence type="ECO:0000256" key="2">
    <source>
        <dbReference type="SAM" id="Phobius"/>
    </source>
</evidence>
<feature type="compositionally biased region" description="Low complexity" evidence="1">
    <location>
        <begin position="655"/>
        <end position="672"/>
    </location>
</feature>
<feature type="transmembrane region" description="Helical" evidence="2">
    <location>
        <begin position="434"/>
        <end position="453"/>
    </location>
</feature>
<feature type="transmembrane region" description="Helical" evidence="2">
    <location>
        <begin position="329"/>
        <end position="346"/>
    </location>
</feature>
<evidence type="ECO:0000313" key="4">
    <source>
        <dbReference type="EMBL" id="KAK7510825.1"/>
    </source>
</evidence>
<feature type="region of interest" description="Disordered" evidence="1">
    <location>
        <begin position="643"/>
        <end position="673"/>
    </location>
</feature>
<keyword evidence="2" id="KW-1133">Transmembrane helix</keyword>
<feature type="transmembrane region" description="Helical" evidence="2">
    <location>
        <begin position="488"/>
        <end position="512"/>
    </location>
</feature>
<keyword evidence="2" id="KW-0812">Transmembrane</keyword>
<protein>
    <recommendedName>
        <fullName evidence="3">Calcium channel YVC1-like C-terminal transmembrane domain-containing protein</fullName>
    </recommendedName>
</protein>
<feature type="domain" description="Calcium channel YVC1-like C-terminal transmembrane" evidence="3">
    <location>
        <begin position="305"/>
        <end position="596"/>
    </location>
</feature>
<dbReference type="Pfam" id="PF23317">
    <property type="entry name" value="YVC1_C"/>
    <property type="match status" value="1"/>
</dbReference>
<sequence length="710" mass="79488">MELEQKPTLKVEKPLPPLPEIRNDDNFSEIASKLSFYFIEAIDSPVNFKDLNQQKWMKRLQPLIDYLSKESHHPALVASLLALKGHFDAVETEDDRGIDEARGHACELVAWQFVLSFSEREAIDFLLWELKPFKGITPDPDDVDSSDDEHEHDPEAGHSNGRLSTESATERTALLGGHTPANGKTNGTAASGKDKLKAKAKAMIHPQHEDIPGNEYDAKDGDSFAEPFLNLNALEIAVVSEAKKFLCQRVVQEIINGIWYGDIVFWERLTINAAKKPSYHNKAVGDPWCRLRVPRYMKSFEMAFFLAMLALFFVVSLERELWSITAWEVLFYVFITGYACDEWIGFKDAGARFYATDLWSILDILIILNGLTFFVLRVIGLSTNSAKLLDIAFSVLALQSLFLTPRIFSLLSLSPYYGTLLPCMAEMGKQFIKFLSFALIIDVGFFSTFVLLARGNVSLYETTITTLKVFFGAGVVGFDLAPRISHYFGLPVMVIFVGLTNMLIMQSMLSYINNSLRQVLETAHEEYAFGYAVYVLESSTSDRLTYFFPPLNLVPLVLSRPLQVVLPQTLSRKLRIVLLKCTHVFHMAVIWIFEKYTEYMYKKSAANLPAGKNPINGKPASVKRTSTRISMGRKVNTSLMKAPRTMPTAASSKQGVGRSVTTTSTLSSSGTVQVPINPSETMALLGKLSETVEQLKAQVARQQKQQGQGQ</sequence>
<proteinExistence type="predicted"/>
<reference evidence="4 5" key="1">
    <citation type="submission" date="2024-04" db="EMBL/GenBank/DDBJ databases">
        <title>Phyllosticta paracitricarpa is synonymous to the EU quarantine fungus P. citricarpa based on phylogenomic analyses.</title>
        <authorList>
            <consortium name="Lawrence Berkeley National Laboratory"/>
            <person name="Van Ingen-Buijs V.A."/>
            <person name="Van Westerhoven A.C."/>
            <person name="Haridas S."/>
            <person name="Skiadas P."/>
            <person name="Martin F."/>
            <person name="Groenewald J.Z."/>
            <person name="Crous P.W."/>
            <person name="Seidl M.F."/>
        </authorList>
    </citation>
    <scope>NUCLEOTIDE SEQUENCE [LARGE SCALE GENOMIC DNA]</scope>
    <source>
        <strain evidence="4 5">CBS 123371</strain>
    </source>
</reference>
<keyword evidence="5" id="KW-1185">Reference proteome</keyword>
<dbReference type="Proteomes" id="UP001363622">
    <property type="component" value="Unassembled WGS sequence"/>
</dbReference>